<sequence>MATQNPSIELRYDSSFKQSITERERPDPLVGMKIKVGDLYVFGDENHVNSDYMTTNLTVQLEATEKILTNETVVVEYANGPMWLVIESEDENSIRITECPTIEGVNNPEQRLSIEKSAVVSKESWIRELIETAEEFYRKVTDLNPDLEDDSMLRRLHEEIEGAKRRLKEIEIS</sequence>
<name>A0ABD5WKI4_9EURY</name>
<evidence type="ECO:0000313" key="3">
    <source>
        <dbReference type="Proteomes" id="UP001596407"/>
    </source>
</evidence>
<dbReference type="AlphaFoldDB" id="A0ABD5WKI4"/>
<protein>
    <submittedName>
        <fullName evidence="2">Uncharacterized protein</fullName>
    </submittedName>
</protein>
<dbReference type="Proteomes" id="UP001596407">
    <property type="component" value="Unassembled WGS sequence"/>
</dbReference>
<reference evidence="3" key="2">
    <citation type="journal article" date="2019" name="Int. J. Syst. Evol. Microbiol.">
        <title>The Global Catalogue of Microorganisms (GCM) 10K type strain sequencing project: providing services to taxonomists for standard genome sequencing and annotation.</title>
        <authorList>
            <consortium name="The Broad Institute Genomics Platform"/>
            <consortium name="The Broad Institute Genome Sequencing Center for Infectious Disease"/>
            <person name="Wu L."/>
            <person name="Ma J."/>
        </authorList>
    </citation>
    <scope>NUCLEOTIDE SEQUENCE [LARGE SCALE GENOMIC DNA]</scope>
    <source>
        <strain evidence="3">DT72</strain>
    </source>
</reference>
<reference evidence="2" key="3">
    <citation type="submission" date="2024-09" db="EMBL/GenBank/DDBJ databases">
        <authorList>
            <person name="Sun Q."/>
        </authorList>
    </citation>
    <scope>NUCLEOTIDE SEQUENCE</scope>
    <source>
        <strain evidence="2">CCM 7472</strain>
    </source>
</reference>
<dbReference type="RefSeq" id="WP_276282679.1">
    <property type="nucleotide sequence ID" value="NZ_CP119811.1"/>
</dbReference>
<gene>
    <name evidence="1" type="ORF">ACFQJ6_03155</name>
    <name evidence="2" type="ORF">ACFQJ6_03825</name>
</gene>
<reference evidence="2" key="1">
    <citation type="journal article" date="2014" name="Int. J. Syst. Evol. Microbiol.">
        <title>Complete genome sequence of Corynebacterium casei LMG S-19264T (=DSM 44701T), isolated from a smear-ripened cheese.</title>
        <authorList>
            <consortium name="US DOE Joint Genome Institute (JGI-PGF)"/>
            <person name="Walter F."/>
            <person name="Albersmeier A."/>
            <person name="Kalinowski J."/>
            <person name="Ruckert C."/>
        </authorList>
    </citation>
    <scope>NUCLEOTIDE SEQUENCE [LARGE SCALE GENOMIC DNA]</scope>
    <source>
        <strain evidence="2">CCM 7472</strain>
    </source>
</reference>
<keyword evidence="3" id="KW-1185">Reference proteome</keyword>
<proteinExistence type="predicted"/>
<dbReference type="GeneID" id="79305732"/>
<accession>A0ABD5WKI4</accession>
<organism evidence="2 3">
    <name type="scientific">Halorussus caseinilyticus</name>
    <dbReference type="NCBI Taxonomy" id="3034025"/>
    <lineage>
        <taxon>Archaea</taxon>
        <taxon>Methanobacteriati</taxon>
        <taxon>Methanobacteriota</taxon>
        <taxon>Stenosarchaea group</taxon>
        <taxon>Halobacteria</taxon>
        <taxon>Halobacteriales</taxon>
        <taxon>Haladaptataceae</taxon>
        <taxon>Halorussus</taxon>
    </lineage>
</organism>
<evidence type="ECO:0000313" key="1">
    <source>
        <dbReference type="EMBL" id="MFC7079294.1"/>
    </source>
</evidence>
<dbReference type="EMBL" id="JBHSZH010000003">
    <property type="protein sequence ID" value="MFC7079410.1"/>
    <property type="molecule type" value="Genomic_DNA"/>
</dbReference>
<dbReference type="EMBL" id="JBHSZH010000003">
    <property type="protein sequence ID" value="MFC7079294.1"/>
    <property type="molecule type" value="Genomic_DNA"/>
</dbReference>
<evidence type="ECO:0000313" key="2">
    <source>
        <dbReference type="EMBL" id="MFC7079410.1"/>
    </source>
</evidence>
<comment type="caution">
    <text evidence="2">The sequence shown here is derived from an EMBL/GenBank/DDBJ whole genome shotgun (WGS) entry which is preliminary data.</text>
</comment>